<sequence length="140" mass="15793">MEVDKDHDDHPMLGIRQPTFMYKREMSDVEPTPGGGDVPADLEGAPDGKSKTDKITILLKATANAPIMKKRKWLVEPDKNVASINQFIRKLLHLEDSDSLFLYVNQSFAPSPDQTIRNLYACFETDGKLILHYCTTQAWG</sequence>
<dbReference type="FunFam" id="3.10.20.90:FF:000150">
    <property type="entry name" value="Ubiquitin-like protein ATG12"/>
    <property type="match status" value="1"/>
</dbReference>
<comment type="function">
    <text evidence="4">Ubiquitin-like protein involved in autophagic vesicle formation.</text>
</comment>
<dbReference type="GO" id="GO:0061723">
    <property type="term" value="P:glycophagy"/>
    <property type="evidence" value="ECO:0007669"/>
    <property type="project" value="TreeGrafter"/>
</dbReference>
<evidence type="ECO:0000256" key="2">
    <source>
        <dbReference type="ARBA" id="ARBA00022786"/>
    </source>
</evidence>
<dbReference type="InterPro" id="IPR007242">
    <property type="entry name" value="Atg12"/>
</dbReference>
<dbReference type="AlphaFoldDB" id="A0A146M7R4"/>
<accession>A0A146M7R4</accession>
<feature type="region of interest" description="Disordered" evidence="5">
    <location>
        <begin position="26"/>
        <end position="49"/>
    </location>
</feature>
<evidence type="ECO:0000256" key="3">
    <source>
        <dbReference type="ARBA" id="ARBA00023006"/>
    </source>
</evidence>
<dbReference type="EMBL" id="GDHC01003833">
    <property type="protein sequence ID" value="JAQ14796.1"/>
    <property type="molecule type" value="Transcribed_RNA"/>
</dbReference>
<protein>
    <recommendedName>
        <fullName evidence="4">Ubiquitin-like protein ATG12</fullName>
    </recommendedName>
</protein>
<dbReference type="GO" id="GO:0034274">
    <property type="term" value="C:Atg12-Atg5-Atg16 complex"/>
    <property type="evidence" value="ECO:0007669"/>
    <property type="project" value="TreeGrafter"/>
</dbReference>
<proteinExistence type="inferred from homology"/>
<evidence type="ECO:0000313" key="6">
    <source>
        <dbReference type="EMBL" id="JAQ14796.1"/>
    </source>
</evidence>
<dbReference type="GO" id="GO:0097352">
    <property type="term" value="P:autophagosome maturation"/>
    <property type="evidence" value="ECO:0007669"/>
    <property type="project" value="TreeGrafter"/>
</dbReference>
<dbReference type="GO" id="GO:0000421">
    <property type="term" value="C:autophagosome membrane"/>
    <property type="evidence" value="ECO:0007669"/>
    <property type="project" value="TreeGrafter"/>
</dbReference>
<dbReference type="Gene3D" id="3.10.20.90">
    <property type="entry name" value="Phosphatidylinositol 3-kinase Catalytic Subunit, Chain A, domain 1"/>
    <property type="match status" value="1"/>
</dbReference>
<organism evidence="6">
    <name type="scientific">Lygus hesperus</name>
    <name type="common">Western plant bug</name>
    <dbReference type="NCBI Taxonomy" id="30085"/>
    <lineage>
        <taxon>Eukaryota</taxon>
        <taxon>Metazoa</taxon>
        <taxon>Ecdysozoa</taxon>
        <taxon>Arthropoda</taxon>
        <taxon>Hexapoda</taxon>
        <taxon>Insecta</taxon>
        <taxon>Pterygota</taxon>
        <taxon>Neoptera</taxon>
        <taxon>Paraneoptera</taxon>
        <taxon>Hemiptera</taxon>
        <taxon>Heteroptera</taxon>
        <taxon>Panheteroptera</taxon>
        <taxon>Cimicomorpha</taxon>
        <taxon>Miridae</taxon>
        <taxon>Mirini</taxon>
        <taxon>Lygus</taxon>
    </lineage>
</organism>
<keyword evidence="3 4" id="KW-0072">Autophagy</keyword>
<dbReference type="SUPFAM" id="SSF54236">
    <property type="entry name" value="Ubiquitin-like"/>
    <property type="match status" value="1"/>
</dbReference>
<evidence type="ECO:0000256" key="1">
    <source>
        <dbReference type="ARBA" id="ARBA00022499"/>
    </source>
</evidence>
<dbReference type="GO" id="GO:0000422">
    <property type="term" value="P:autophagy of mitochondrion"/>
    <property type="evidence" value="ECO:0007669"/>
    <property type="project" value="TreeGrafter"/>
</dbReference>
<dbReference type="Pfam" id="PF04110">
    <property type="entry name" value="APG12"/>
    <property type="match status" value="1"/>
</dbReference>
<gene>
    <name evidence="6" type="primary">Atg12_2</name>
    <name evidence="6" type="ORF">g.57771</name>
</gene>
<comment type="similarity">
    <text evidence="4">Belongs to the ATG12 family.</text>
</comment>
<dbReference type="CDD" id="cd01612">
    <property type="entry name" value="Ubl_ATG12"/>
    <property type="match status" value="1"/>
</dbReference>
<keyword evidence="1 4" id="KW-1017">Isopeptide bond</keyword>
<comment type="subunit">
    <text evidence="4">Forms a conjugate with ATG5.</text>
</comment>
<name>A0A146M7R4_LYGHE</name>
<evidence type="ECO:0000256" key="4">
    <source>
        <dbReference type="RuleBase" id="RU361201"/>
    </source>
</evidence>
<evidence type="ECO:0000256" key="5">
    <source>
        <dbReference type="SAM" id="MobiDB-lite"/>
    </source>
</evidence>
<dbReference type="GO" id="GO:0000045">
    <property type="term" value="P:autophagosome assembly"/>
    <property type="evidence" value="ECO:0007669"/>
    <property type="project" value="InterPro"/>
</dbReference>
<dbReference type="GO" id="GO:0034727">
    <property type="term" value="P:piecemeal microautophagy of the nucleus"/>
    <property type="evidence" value="ECO:0007669"/>
    <property type="project" value="TreeGrafter"/>
</dbReference>
<keyword evidence="2 4" id="KW-0833">Ubl conjugation pathway</keyword>
<dbReference type="GO" id="GO:0019776">
    <property type="term" value="F:Atg8-family ligase activity"/>
    <property type="evidence" value="ECO:0007669"/>
    <property type="project" value="TreeGrafter"/>
</dbReference>
<dbReference type="GO" id="GO:0034045">
    <property type="term" value="C:phagophore assembly site membrane"/>
    <property type="evidence" value="ECO:0007669"/>
    <property type="project" value="TreeGrafter"/>
</dbReference>
<reference evidence="6" key="1">
    <citation type="journal article" date="2016" name="Gigascience">
        <title>De novo construction of an expanded transcriptome assembly for the western tarnished plant bug, Lygus hesperus.</title>
        <authorList>
            <person name="Tassone E.E."/>
            <person name="Geib S.M."/>
            <person name="Hall B."/>
            <person name="Fabrick J.A."/>
            <person name="Brent C.S."/>
            <person name="Hull J.J."/>
        </authorList>
    </citation>
    <scope>NUCLEOTIDE SEQUENCE</scope>
</reference>
<dbReference type="PANTHER" id="PTHR13385:SF0">
    <property type="entry name" value="UBIQUITIN-LIKE PROTEIN ATG12"/>
    <property type="match status" value="1"/>
</dbReference>
<dbReference type="InterPro" id="IPR029071">
    <property type="entry name" value="Ubiquitin-like_domsf"/>
</dbReference>
<dbReference type="PANTHER" id="PTHR13385">
    <property type="entry name" value="AUTOPHAGY PROTEIN 12"/>
    <property type="match status" value="1"/>
</dbReference>